<dbReference type="Proteomes" id="UP000432015">
    <property type="component" value="Unassembled WGS sequence"/>
</dbReference>
<dbReference type="RefSeq" id="WP_156221403.1">
    <property type="nucleotide sequence ID" value="NZ_WOFH01000018.1"/>
</dbReference>
<dbReference type="PANTHER" id="PTHR43103:SF5">
    <property type="entry name" value="4-EPIMERASE, PUTATIVE (AFU_ORTHOLOGUE AFUA_7G00360)-RELATED"/>
    <property type="match status" value="1"/>
</dbReference>
<dbReference type="PANTHER" id="PTHR43103">
    <property type="entry name" value="NUCLEOSIDE-DIPHOSPHATE-SUGAR EPIMERASE"/>
    <property type="match status" value="1"/>
</dbReference>
<dbReference type="SUPFAM" id="SSF51735">
    <property type="entry name" value="NAD(P)-binding Rossmann-fold domains"/>
    <property type="match status" value="1"/>
</dbReference>
<gene>
    <name evidence="5" type="ORF">GNZ18_36470</name>
</gene>
<dbReference type="AlphaFoldDB" id="A0A7K1LC90"/>
<sequence length="266" mass="28434">MSAERILITGAAGLIGSFLRPRLARPGRTLRLLDIADMGEAGAGEEHLRASVTDLAALERACEGVDAVVHLGGLASEAPWNDIADVNINGTYNIYEAARRTGVGRVVFASSNHAAGFHPSDEAPAPDYLFPAPDTYYGVSKVTGEALGSLYHSRYGLDVIAIRILTCNERPPDLRSLATWLSPGDAARLFEAGLSAPSPGFRVVWGVSANTRGWFSLDEARAIGYEPQDDAEPYAAELTERFGTLDPESPDARWLGGRFCGPDFGV</sequence>
<keyword evidence="3" id="KW-0520">NAD</keyword>
<dbReference type="EMBL" id="WOFH01000018">
    <property type="protein sequence ID" value="MUN42041.1"/>
    <property type="molecule type" value="Genomic_DNA"/>
</dbReference>
<organism evidence="5 6">
    <name type="scientific">Actinomadura litoris</name>
    <dbReference type="NCBI Taxonomy" id="2678616"/>
    <lineage>
        <taxon>Bacteria</taxon>
        <taxon>Bacillati</taxon>
        <taxon>Actinomycetota</taxon>
        <taxon>Actinomycetes</taxon>
        <taxon>Streptosporangiales</taxon>
        <taxon>Thermomonosporaceae</taxon>
        <taxon>Actinomadura</taxon>
    </lineage>
</organism>
<feature type="domain" description="NAD-dependent epimerase/dehydratase" evidence="4">
    <location>
        <begin position="6"/>
        <end position="164"/>
    </location>
</feature>
<protein>
    <submittedName>
        <fullName evidence="5">NAD-dependent epimerase/dehydratase family protein</fullName>
    </submittedName>
</protein>
<dbReference type="InterPro" id="IPR001509">
    <property type="entry name" value="Epimerase_deHydtase"/>
</dbReference>
<evidence type="ECO:0000259" key="4">
    <source>
        <dbReference type="Pfam" id="PF01370"/>
    </source>
</evidence>
<comment type="similarity">
    <text evidence="1">Belongs to the NAD(P)-dependent epimerase/dehydratase family.</text>
</comment>
<dbReference type="InterPro" id="IPR036291">
    <property type="entry name" value="NAD(P)-bd_dom_sf"/>
</dbReference>
<dbReference type="GO" id="GO:0016491">
    <property type="term" value="F:oxidoreductase activity"/>
    <property type="evidence" value="ECO:0007669"/>
    <property type="project" value="UniProtKB-KW"/>
</dbReference>
<proteinExistence type="inferred from homology"/>
<evidence type="ECO:0000313" key="5">
    <source>
        <dbReference type="EMBL" id="MUN42041.1"/>
    </source>
</evidence>
<comment type="caution">
    <text evidence="5">The sequence shown here is derived from an EMBL/GenBank/DDBJ whole genome shotgun (WGS) entry which is preliminary data.</text>
</comment>
<evidence type="ECO:0000256" key="1">
    <source>
        <dbReference type="ARBA" id="ARBA00007637"/>
    </source>
</evidence>
<evidence type="ECO:0000256" key="2">
    <source>
        <dbReference type="ARBA" id="ARBA00023002"/>
    </source>
</evidence>
<keyword evidence="6" id="KW-1185">Reference proteome</keyword>
<keyword evidence="2" id="KW-0560">Oxidoreductase</keyword>
<name>A0A7K1LC90_9ACTN</name>
<evidence type="ECO:0000256" key="3">
    <source>
        <dbReference type="ARBA" id="ARBA00023027"/>
    </source>
</evidence>
<dbReference type="Pfam" id="PF01370">
    <property type="entry name" value="Epimerase"/>
    <property type="match status" value="1"/>
</dbReference>
<dbReference type="Gene3D" id="3.40.50.720">
    <property type="entry name" value="NAD(P)-binding Rossmann-like Domain"/>
    <property type="match status" value="1"/>
</dbReference>
<accession>A0A7K1LC90</accession>
<reference evidence="5 6" key="1">
    <citation type="submission" date="2019-11" db="EMBL/GenBank/DDBJ databases">
        <authorList>
            <person name="Cao P."/>
        </authorList>
    </citation>
    <scope>NUCLEOTIDE SEQUENCE [LARGE SCALE GENOMIC DNA]</scope>
    <source>
        <strain evidence="5 6">NEAU-AAG5</strain>
    </source>
</reference>
<evidence type="ECO:0000313" key="6">
    <source>
        <dbReference type="Proteomes" id="UP000432015"/>
    </source>
</evidence>